<proteinExistence type="predicted"/>
<sequence>MSRNPQKPLTKKKETTVKWTKNADDRLLKIEKQIGEIEKKLVSLIKMLSRKTPSEGSSTIVYSLKKKS</sequence>
<dbReference type="AlphaFoldDB" id="A0A381ZFG5"/>
<gene>
    <name evidence="1" type="ORF">METZ01_LOCUS140899</name>
</gene>
<name>A0A381ZFG5_9ZZZZ</name>
<organism evidence="1">
    <name type="scientific">marine metagenome</name>
    <dbReference type="NCBI Taxonomy" id="408172"/>
    <lineage>
        <taxon>unclassified sequences</taxon>
        <taxon>metagenomes</taxon>
        <taxon>ecological metagenomes</taxon>
    </lineage>
</organism>
<reference evidence="1" key="1">
    <citation type="submission" date="2018-05" db="EMBL/GenBank/DDBJ databases">
        <authorList>
            <person name="Lanie J.A."/>
            <person name="Ng W.-L."/>
            <person name="Kazmierczak K.M."/>
            <person name="Andrzejewski T.M."/>
            <person name="Davidsen T.M."/>
            <person name="Wayne K.J."/>
            <person name="Tettelin H."/>
            <person name="Glass J.I."/>
            <person name="Rusch D."/>
            <person name="Podicherti R."/>
            <person name="Tsui H.-C.T."/>
            <person name="Winkler M.E."/>
        </authorList>
    </citation>
    <scope>NUCLEOTIDE SEQUENCE</scope>
</reference>
<evidence type="ECO:0000313" key="1">
    <source>
        <dbReference type="EMBL" id="SVA88045.1"/>
    </source>
</evidence>
<protein>
    <submittedName>
        <fullName evidence="1">Uncharacterized protein</fullName>
    </submittedName>
</protein>
<accession>A0A381ZFG5</accession>
<dbReference type="EMBL" id="UINC01021134">
    <property type="protein sequence ID" value="SVA88045.1"/>
    <property type="molecule type" value="Genomic_DNA"/>
</dbReference>